<protein>
    <submittedName>
        <fullName evidence="1">Uncharacterized protein</fullName>
    </submittedName>
</protein>
<dbReference type="AlphaFoldDB" id="A0A7N2L9J1"/>
<dbReference type="GO" id="GO:0046540">
    <property type="term" value="C:U4/U6 x U5 tri-snRNP complex"/>
    <property type="evidence" value="ECO:0007669"/>
    <property type="project" value="InterPro"/>
</dbReference>
<proteinExistence type="predicted"/>
<name>A0A7N2L9J1_QUELO</name>
<dbReference type="PANTHER" id="PTHR13904">
    <property type="entry name" value="PRE-MRNA SPLICING FACTOR PRP31"/>
    <property type="match status" value="1"/>
</dbReference>
<dbReference type="GO" id="GO:0005687">
    <property type="term" value="C:U4 snRNP"/>
    <property type="evidence" value="ECO:0007669"/>
    <property type="project" value="TreeGrafter"/>
</dbReference>
<keyword evidence="2" id="KW-1185">Reference proteome</keyword>
<evidence type="ECO:0000313" key="2">
    <source>
        <dbReference type="Proteomes" id="UP000594261"/>
    </source>
</evidence>
<dbReference type="EnsemblPlants" id="QL03p061706:mrna">
    <property type="protein sequence ID" value="QL03p061706:mrna"/>
    <property type="gene ID" value="QL03p061706"/>
</dbReference>
<accession>A0A7N2L9J1</accession>
<dbReference type="InterPro" id="IPR027105">
    <property type="entry name" value="Prp31"/>
</dbReference>
<dbReference type="Gramene" id="QL03p061706:mrna">
    <property type="protein sequence ID" value="QL03p061706:mrna"/>
    <property type="gene ID" value="QL03p061706"/>
</dbReference>
<reference evidence="1" key="2">
    <citation type="submission" date="2021-01" db="UniProtKB">
        <authorList>
            <consortium name="EnsemblPlants"/>
        </authorList>
    </citation>
    <scope>IDENTIFICATION</scope>
</reference>
<organism evidence="1 2">
    <name type="scientific">Quercus lobata</name>
    <name type="common">Valley oak</name>
    <dbReference type="NCBI Taxonomy" id="97700"/>
    <lineage>
        <taxon>Eukaryota</taxon>
        <taxon>Viridiplantae</taxon>
        <taxon>Streptophyta</taxon>
        <taxon>Embryophyta</taxon>
        <taxon>Tracheophyta</taxon>
        <taxon>Spermatophyta</taxon>
        <taxon>Magnoliopsida</taxon>
        <taxon>eudicotyledons</taxon>
        <taxon>Gunneridae</taxon>
        <taxon>Pentapetalae</taxon>
        <taxon>rosids</taxon>
        <taxon>fabids</taxon>
        <taxon>Fagales</taxon>
        <taxon>Fagaceae</taxon>
        <taxon>Quercus</taxon>
    </lineage>
</organism>
<dbReference type="PANTHER" id="PTHR13904:SF0">
    <property type="entry name" value="U4_U6 SMALL NUCLEAR RIBONUCLEOPROTEIN PRP31"/>
    <property type="match status" value="1"/>
</dbReference>
<dbReference type="GO" id="GO:0000244">
    <property type="term" value="P:spliceosomal tri-snRNP complex assembly"/>
    <property type="evidence" value="ECO:0007669"/>
    <property type="project" value="InterPro"/>
</dbReference>
<sequence length="110" mass="12355">MQVTMVSEWQKVEDALQKGSDNSNLGMVLKDDQLMWTGVLCQFDIIGNEMDLTLVEQEGLLFSDFIMLVSVTASSTSGKSLREATLNKRIDEVVLTGPKWTKLDKIDQTR</sequence>
<dbReference type="Proteomes" id="UP000594261">
    <property type="component" value="Chromosome 3"/>
</dbReference>
<evidence type="ECO:0000313" key="1">
    <source>
        <dbReference type="EnsemblPlants" id="QL03p061706:mrna"/>
    </source>
</evidence>
<reference evidence="1 2" key="1">
    <citation type="journal article" date="2016" name="G3 (Bethesda)">
        <title>First Draft Assembly and Annotation of the Genome of a California Endemic Oak Quercus lobata Nee (Fagaceae).</title>
        <authorList>
            <person name="Sork V.L."/>
            <person name="Fitz-Gibbon S.T."/>
            <person name="Puiu D."/>
            <person name="Crepeau M."/>
            <person name="Gugger P.F."/>
            <person name="Sherman R."/>
            <person name="Stevens K."/>
            <person name="Langley C.H."/>
            <person name="Pellegrini M."/>
            <person name="Salzberg S.L."/>
        </authorList>
    </citation>
    <scope>NUCLEOTIDE SEQUENCE [LARGE SCALE GENOMIC DNA]</scope>
    <source>
        <strain evidence="1 2">cv. SW786</strain>
    </source>
</reference>
<dbReference type="InParanoid" id="A0A7N2L9J1"/>
<dbReference type="GO" id="GO:0071011">
    <property type="term" value="C:precatalytic spliceosome"/>
    <property type="evidence" value="ECO:0007669"/>
    <property type="project" value="TreeGrafter"/>
</dbReference>
<dbReference type="EMBL" id="LRBV02000003">
    <property type="status" value="NOT_ANNOTATED_CDS"/>
    <property type="molecule type" value="Genomic_DNA"/>
</dbReference>